<dbReference type="InterPro" id="IPR050808">
    <property type="entry name" value="Phage_Integrase"/>
</dbReference>
<keyword evidence="4" id="KW-0233">DNA recombination</keyword>
<comment type="similarity">
    <text evidence="1">Belongs to the 'phage' integrase family.</text>
</comment>
<keyword evidence="9" id="KW-1185">Reference proteome</keyword>
<feature type="domain" description="Core-binding (CB)" evidence="7">
    <location>
        <begin position="121"/>
        <end position="198"/>
    </location>
</feature>
<dbReference type="PANTHER" id="PTHR30629:SF2">
    <property type="entry name" value="PROPHAGE INTEGRASE INTS-RELATED"/>
    <property type="match status" value="1"/>
</dbReference>
<comment type="caution">
    <text evidence="8">The sequence shown here is derived from an EMBL/GenBank/DDBJ whole genome shotgun (WGS) entry which is preliminary data.</text>
</comment>
<keyword evidence="2" id="KW-0229">DNA integration</keyword>
<dbReference type="Pfam" id="PF13356">
    <property type="entry name" value="Arm-DNA-bind_3"/>
    <property type="match status" value="1"/>
</dbReference>
<dbReference type="InterPro" id="IPR013762">
    <property type="entry name" value="Integrase-like_cat_sf"/>
</dbReference>
<evidence type="ECO:0000256" key="4">
    <source>
        <dbReference type="ARBA" id="ARBA00023172"/>
    </source>
</evidence>
<dbReference type="OrthoDB" id="9775880at2"/>
<accession>A0A292YCF4</accession>
<dbReference type="InterPro" id="IPR010998">
    <property type="entry name" value="Integrase_recombinase_N"/>
</dbReference>
<evidence type="ECO:0008006" key="10">
    <source>
        <dbReference type="Google" id="ProtNLM"/>
    </source>
</evidence>
<dbReference type="InterPro" id="IPR038488">
    <property type="entry name" value="Integrase_DNA-bd_sf"/>
</dbReference>
<evidence type="ECO:0000259" key="7">
    <source>
        <dbReference type="PROSITE" id="PS51900"/>
    </source>
</evidence>
<keyword evidence="3 5" id="KW-0238">DNA-binding</keyword>
<dbReference type="GO" id="GO:0006310">
    <property type="term" value="P:DNA recombination"/>
    <property type="evidence" value="ECO:0007669"/>
    <property type="project" value="UniProtKB-KW"/>
</dbReference>
<protein>
    <recommendedName>
        <fullName evidence="10">Tyr recombinase domain-containing protein</fullName>
    </recommendedName>
</protein>
<dbReference type="PROSITE" id="PS51898">
    <property type="entry name" value="TYR_RECOMBINASE"/>
    <property type="match status" value="1"/>
</dbReference>
<dbReference type="InterPro" id="IPR025166">
    <property type="entry name" value="Integrase_DNA_bind_dom"/>
</dbReference>
<organism evidence="8 9">
    <name type="scientific">Lebetimonas natsushimae</name>
    <dbReference type="NCBI Taxonomy" id="1936991"/>
    <lineage>
        <taxon>Bacteria</taxon>
        <taxon>Pseudomonadati</taxon>
        <taxon>Campylobacterota</taxon>
        <taxon>Epsilonproteobacteria</taxon>
        <taxon>Nautiliales</taxon>
        <taxon>Nautiliaceae</taxon>
        <taxon>Lebetimonas</taxon>
    </lineage>
</organism>
<dbReference type="InterPro" id="IPR044068">
    <property type="entry name" value="CB"/>
</dbReference>
<dbReference type="Proteomes" id="UP000217944">
    <property type="component" value="Unassembled WGS sequence"/>
</dbReference>
<dbReference type="Pfam" id="PF00589">
    <property type="entry name" value="Phage_integrase"/>
    <property type="match status" value="1"/>
</dbReference>
<gene>
    <name evidence="8" type="ORF">LNAT_P0330</name>
</gene>
<dbReference type="GO" id="GO:0003677">
    <property type="term" value="F:DNA binding"/>
    <property type="evidence" value="ECO:0007669"/>
    <property type="project" value="UniProtKB-UniRule"/>
</dbReference>
<evidence type="ECO:0000313" key="9">
    <source>
        <dbReference type="Proteomes" id="UP000217944"/>
    </source>
</evidence>
<dbReference type="CDD" id="cd00801">
    <property type="entry name" value="INT_P4_C"/>
    <property type="match status" value="1"/>
</dbReference>
<feature type="domain" description="Tyr recombinase" evidence="6">
    <location>
        <begin position="224"/>
        <end position="407"/>
    </location>
</feature>
<dbReference type="Pfam" id="PF22022">
    <property type="entry name" value="Phage_int_M"/>
    <property type="match status" value="1"/>
</dbReference>
<dbReference type="SUPFAM" id="SSF56349">
    <property type="entry name" value="DNA breaking-rejoining enzymes"/>
    <property type="match status" value="1"/>
</dbReference>
<evidence type="ECO:0000313" key="8">
    <source>
        <dbReference type="EMBL" id="GAX87035.1"/>
    </source>
</evidence>
<evidence type="ECO:0000256" key="2">
    <source>
        <dbReference type="ARBA" id="ARBA00022908"/>
    </source>
</evidence>
<dbReference type="Gene3D" id="1.10.443.10">
    <property type="entry name" value="Intergrase catalytic core"/>
    <property type="match status" value="1"/>
</dbReference>
<name>A0A292YCF4_9BACT</name>
<evidence type="ECO:0000256" key="3">
    <source>
        <dbReference type="ARBA" id="ARBA00023125"/>
    </source>
</evidence>
<proteinExistence type="inferred from homology"/>
<reference evidence="8 9" key="1">
    <citation type="journal article" date="2017" name="Syst. Appl. Microbiol.">
        <title>Lebetimonas natsushimae sp. nov., a novel strictly anaerobic, moderately thermophilic chemoautotroph isolated from a deep-sea hydrothermal vent polychaete nest in the Mid-Okinawa Trough.</title>
        <authorList>
            <person name="Nagata R."/>
            <person name="Takaki Y."/>
            <person name="Tame A."/>
            <person name="Nunoura T."/>
            <person name="Muto H."/>
            <person name="Mino S."/>
            <person name="Sawayama S."/>
            <person name="Takai K."/>
            <person name="Nakagawa S."/>
        </authorList>
    </citation>
    <scope>NUCLEOTIDE SEQUENCE [LARGE SCALE GENOMIC DNA]</scope>
    <source>
        <strain evidence="8 9">HS1857</strain>
    </source>
</reference>
<sequence>MFYKNPSCIAVIFAVKYLKTLEHVMARVVKSLTDTKIKNLKPKEKKYKRNDGKRLYIVVEPNGRKWWMYEYMYNGKRTPKSLGNYPEITLKKARELREKYRKMELENIPPSMLNKSSKQQNTLKNLVIEYLDRKNISDKHKKGTLNRLNNHIFKYIGDMNIRDIKKIDIVNIFRNLTHIPETARRLFNILDNTFKYASTLEIVERNIIADVDFSVLVPKKESKNFPHITDIEEMKKLLKDIENCKCDITVKTALKLAPYLFVRPFPLVAMEWSEIDFEKKEWHIPAHKMKKKREHIVPLTDSIINILKEIEPFTGNREFVFYSPRSKDKHITTDTLNRALKRLGYKDKMTTHGFRHFAATVLNENAKKIGISQNAIAAQLSHTDFKDTMNRVYNKAIYMDERKKLMEWWSDFIDSLKS</sequence>
<dbReference type="InterPro" id="IPR011010">
    <property type="entry name" value="DNA_brk_join_enz"/>
</dbReference>
<dbReference type="Gene3D" id="1.10.150.130">
    <property type="match status" value="1"/>
</dbReference>
<dbReference type="EMBL" id="BDME01000001">
    <property type="protein sequence ID" value="GAX87035.1"/>
    <property type="molecule type" value="Genomic_DNA"/>
</dbReference>
<evidence type="ECO:0000256" key="5">
    <source>
        <dbReference type="PROSITE-ProRule" id="PRU01248"/>
    </source>
</evidence>
<evidence type="ECO:0000259" key="6">
    <source>
        <dbReference type="PROSITE" id="PS51898"/>
    </source>
</evidence>
<dbReference type="PROSITE" id="PS51900">
    <property type="entry name" value="CB"/>
    <property type="match status" value="1"/>
</dbReference>
<dbReference type="AlphaFoldDB" id="A0A292YCF4"/>
<evidence type="ECO:0000256" key="1">
    <source>
        <dbReference type="ARBA" id="ARBA00008857"/>
    </source>
</evidence>
<dbReference type="Gene3D" id="3.30.160.390">
    <property type="entry name" value="Integrase, DNA-binding domain"/>
    <property type="match status" value="1"/>
</dbReference>
<dbReference type="InterPro" id="IPR053876">
    <property type="entry name" value="Phage_int_M"/>
</dbReference>
<dbReference type="GO" id="GO:0015074">
    <property type="term" value="P:DNA integration"/>
    <property type="evidence" value="ECO:0007669"/>
    <property type="project" value="UniProtKB-KW"/>
</dbReference>
<dbReference type="InterPro" id="IPR002104">
    <property type="entry name" value="Integrase_catalytic"/>
</dbReference>
<dbReference type="PANTHER" id="PTHR30629">
    <property type="entry name" value="PROPHAGE INTEGRASE"/>
    <property type="match status" value="1"/>
</dbReference>